<evidence type="ECO:0000313" key="5">
    <source>
        <dbReference type="EMBL" id="HIQ79552.1"/>
    </source>
</evidence>
<dbReference type="InterPro" id="IPR046840">
    <property type="entry name" value="SpoIVA_C"/>
</dbReference>
<keyword evidence="1" id="KW-0963">Cytoplasm</keyword>
<comment type="caution">
    <text evidence="5">The sequence shown here is derived from an EMBL/GenBank/DDBJ whole genome shotgun (WGS) entry which is preliminary data.</text>
</comment>
<dbReference type="GO" id="GO:0005737">
    <property type="term" value="C:cytoplasm"/>
    <property type="evidence" value="ECO:0007669"/>
    <property type="project" value="UniProtKB-SubCell"/>
</dbReference>
<dbReference type="InterPro" id="IPR046842">
    <property type="entry name" value="SpoIVA_ATPase"/>
</dbReference>
<dbReference type="EC" id="3.6.1.-" evidence="1"/>
<feature type="domain" description="Stage IV sporulation protein A middle" evidence="3">
    <location>
        <begin position="237"/>
        <end position="415"/>
    </location>
</feature>
<reference evidence="5" key="2">
    <citation type="journal article" date="2021" name="PeerJ">
        <title>Extensive microbial diversity within the chicken gut microbiome revealed by metagenomics and culture.</title>
        <authorList>
            <person name="Gilroy R."/>
            <person name="Ravi A."/>
            <person name="Getino M."/>
            <person name="Pursley I."/>
            <person name="Horton D.L."/>
            <person name="Alikhan N.F."/>
            <person name="Baker D."/>
            <person name="Gharbi K."/>
            <person name="Hall N."/>
            <person name="Watson M."/>
            <person name="Adriaenssens E.M."/>
            <person name="Foster-Nyarko E."/>
            <person name="Jarju S."/>
            <person name="Secka A."/>
            <person name="Antonio M."/>
            <person name="Oren A."/>
            <person name="Chaudhuri R.R."/>
            <person name="La Ragione R."/>
            <person name="Hildebrand F."/>
            <person name="Pallen M.J."/>
        </authorList>
    </citation>
    <scope>NUCLEOTIDE SEQUENCE</scope>
    <source>
        <strain evidence="5">ChiBcolR7-354</strain>
    </source>
</reference>
<dbReference type="InterPro" id="IPR027417">
    <property type="entry name" value="P-loop_NTPase"/>
</dbReference>
<proteinExistence type="predicted"/>
<gene>
    <name evidence="5" type="primary">spoIVA</name>
    <name evidence="5" type="ORF">IAB77_09895</name>
</gene>
<dbReference type="Pfam" id="PF20438">
    <property type="entry name" value="SpoIVA_middle"/>
    <property type="match status" value="1"/>
</dbReference>
<organism evidence="5 6">
    <name type="scientific">Candidatus Scatomorpha intestinavium</name>
    <dbReference type="NCBI Taxonomy" id="2840922"/>
    <lineage>
        <taxon>Bacteria</taxon>
        <taxon>Bacillati</taxon>
        <taxon>Bacillota</taxon>
        <taxon>Clostridia</taxon>
        <taxon>Eubacteriales</taxon>
        <taxon>Candidatus Scatomorpha</taxon>
    </lineage>
</organism>
<keyword evidence="1" id="KW-0067">ATP-binding</keyword>
<comment type="function">
    <text evidence="1">ATPase. Has a role at an early stage in the morphogenesis of the spore coat.</text>
</comment>
<feature type="domain" description="Stage IV sporulation protein A ATPase" evidence="2">
    <location>
        <begin position="2"/>
        <end position="236"/>
    </location>
</feature>
<comment type="catalytic activity">
    <reaction evidence="1">
        <text>ATP + H2O = ADP + phosphate + H(+)</text>
        <dbReference type="Rhea" id="RHEA:13065"/>
        <dbReference type="ChEBI" id="CHEBI:15377"/>
        <dbReference type="ChEBI" id="CHEBI:15378"/>
        <dbReference type="ChEBI" id="CHEBI:30616"/>
        <dbReference type="ChEBI" id="CHEBI:43474"/>
        <dbReference type="ChEBI" id="CHEBI:456216"/>
    </reaction>
</comment>
<dbReference type="Proteomes" id="UP000824262">
    <property type="component" value="Unassembled WGS sequence"/>
</dbReference>
<sequence>MNTSIYQDMAARTGGDIYIGLVGPVRTGKSTFIKRFMETLVIPNIADAYARERAKDELPQSGSGRTIMTAEPKFVPEDAAKVELEGGVTFSVRLIDCVGYMVQGAAGQLEEGEERMVTTPWFDHEVSLSEAAEEGTRRVIAEHSTLGIVMTTDGSICGIPRENYVEAEERVINELRAIGKPFVLLLNCASPQSEEAEALRQELSEKYAVTCLAVSCVDLGQKDIEEILKFALYEFPIAELGIFLPPWLDALPQDAALKTGLYEGIASAAAQMGRVRDAFSIMDELGMREDVSAAGVKRVEMGTGQVTAEIDMPRSLYYKTISEQSGFDIADDGDLMTLLTHMREIKTDYDHISDALRSVRETGYGVVMPLPGELKLEEPQIVRTGGRYSVRLKASAPSIHMMMTNIETEVTPALGGEKASEEIMGFLLQGFDGDVSRIWESNIFGKSLYDIAEEGLESKIKRVPAPVRNKLRNTMQRIVNEGSGSLICIVF</sequence>
<accession>A0A9D1CT54</accession>
<name>A0A9D1CT54_9FIRM</name>
<dbReference type="GO" id="GO:0005524">
    <property type="term" value="F:ATP binding"/>
    <property type="evidence" value="ECO:0007669"/>
    <property type="project" value="UniProtKB-KW"/>
</dbReference>
<dbReference type="InterPro" id="IPR046841">
    <property type="entry name" value="SpoIVA_middle"/>
</dbReference>
<dbReference type="NCBIfam" id="TIGR02836">
    <property type="entry name" value="spore_IV_A"/>
    <property type="match status" value="1"/>
</dbReference>
<keyword evidence="1" id="KW-0378">Hydrolase</keyword>
<dbReference type="EMBL" id="DVGA01000114">
    <property type="protein sequence ID" value="HIQ79552.1"/>
    <property type="molecule type" value="Genomic_DNA"/>
</dbReference>
<reference evidence="5" key="1">
    <citation type="submission" date="2020-10" db="EMBL/GenBank/DDBJ databases">
        <authorList>
            <person name="Gilroy R."/>
        </authorList>
    </citation>
    <scope>NUCLEOTIDE SEQUENCE</scope>
    <source>
        <strain evidence="5">ChiBcolR7-354</strain>
    </source>
</reference>
<dbReference type="GO" id="GO:0016887">
    <property type="term" value="F:ATP hydrolysis activity"/>
    <property type="evidence" value="ECO:0007669"/>
    <property type="project" value="InterPro"/>
</dbReference>
<comment type="subcellular location">
    <subcellularLocation>
        <location evidence="1">Cytoplasm</location>
    </subcellularLocation>
</comment>
<dbReference type="InterPro" id="IPR014201">
    <property type="entry name" value="Spore_IV_A"/>
</dbReference>
<evidence type="ECO:0000256" key="1">
    <source>
        <dbReference type="PIRNR" id="PIRNR007466"/>
    </source>
</evidence>
<keyword evidence="1" id="KW-0547">Nucleotide-binding</keyword>
<keyword evidence="1" id="KW-0749">Sporulation</keyword>
<dbReference type="PIRSF" id="PIRSF007466">
    <property type="entry name" value="SpoIVA"/>
    <property type="match status" value="1"/>
</dbReference>
<evidence type="ECO:0000259" key="4">
    <source>
        <dbReference type="Pfam" id="PF20439"/>
    </source>
</evidence>
<dbReference type="Pfam" id="PF09547">
    <property type="entry name" value="SpoIVA_ATPase"/>
    <property type="match status" value="1"/>
</dbReference>
<dbReference type="Gene3D" id="3.40.50.300">
    <property type="entry name" value="P-loop containing nucleotide triphosphate hydrolases"/>
    <property type="match status" value="1"/>
</dbReference>
<feature type="domain" description="Sporulation stage IV protein A C-terminal" evidence="4">
    <location>
        <begin position="417"/>
        <end position="490"/>
    </location>
</feature>
<dbReference type="AlphaFoldDB" id="A0A9D1CT54"/>
<evidence type="ECO:0000313" key="6">
    <source>
        <dbReference type="Proteomes" id="UP000824262"/>
    </source>
</evidence>
<evidence type="ECO:0000259" key="3">
    <source>
        <dbReference type="Pfam" id="PF20438"/>
    </source>
</evidence>
<protein>
    <recommendedName>
        <fullName evidence="1">Stage IV sporulation protein A</fullName>
        <ecNumber evidence="1">3.6.1.-</ecNumber>
    </recommendedName>
    <alternativeName>
        <fullName evidence="1">Coat morphogenetic protein SpoIVA</fullName>
    </alternativeName>
</protein>
<dbReference type="GO" id="GO:0030435">
    <property type="term" value="P:sporulation resulting in formation of a cellular spore"/>
    <property type="evidence" value="ECO:0007669"/>
    <property type="project" value="UniProtKB-KW"/>
</dbReference>
<evidence type="ECO:0000259" key="2">
    <source>
        <dbReference type="Pfam" id="PF09547"/>
    </source>
</evidence>
<dbReference type="SUPFAM" id="SSF52540">
    <property type="entry name" value="P-loop containing nucleoside triphosphate hydrolases"/>
    <property type="match status" value="1"/>
</dbReference>
<dbReference type="Pfam" id="PF20439">
    <property type="entry name" value="SpoIVA_C"/>
    <property type="match status" value="1"/>
</dbReference>